<evidence type="ECO:0000313" key="8">
    <source>
        <dbReference type="Proteomes" id="UP001066327"/>
    </source>
</evidence>
<dbReference type="Pfam" id="PF01593">
    <property type="entry name" value="Amino_oxidase"/>
    <property type="match status" value="1"/>
</dbReference>
<comment type="similarity">
    <text evidence="2">Belongs to the flavin monoamine oxidase family.</text>
</comment>
<dbReference type="SUPFAM" id="SSF51905">
    <property type="entry name" value="FAD/NAD(P)-binding domain"/>
    <property type="match status" value="1"/>
</dbReference>
<evidence type="ECO:0000259" key="5">
    <source>
        <dbReference type="Pfam" id="PF01593"/>
    </source>
</evidence>
<dbReference type="PANTHER" id="PTHR43563:SF1">
    <property type="entry name" value="AMINE OXIDASE [FLAVIN-CONTAINING] B"/>
    <property type="match status" value="1"/>
</dbReference>
<evidence type="ECO:0000313" key="9">
    <source>
        <dbReference type="Proteomes" id="UP001231166"/>
    </source>
</evidence>
<dbReference type="PRINTS" id="PR00757">
    <property type="entry name" value="AMINEOXDASEF"/>
</dbReference>
<evidence type="ECO:0000256" key="1">
    <source>
        <dbReference type="ARBA" id="ARBA00001974"/>
    </source>
</evidence>
<dbReference type="InterPro" id="IPR036188">
    <property type="entry name" value="FAD/NAD-bd_sf"/>
</dbReference>
<dbReference type="RefSeq" id="WP_269592759.1">
    <property type="nucleotide sequence ID" value="NZ_CP130953.1"/>
</dbReference>
<dbReference type="InterPro" id="IPR050703">
    <property type="entry name" value="Flavin_MAO"/>
</dbReference>
<dbReference type="Proteomes" id="UP001066327">
    <property type="component" value="Unassembled WGS sequence"/>
</dbReference>
<feature type="binding site" evidence="4">
    <location>
        <begin position="34"/>
        <end position="35"/>
    </location>
    <ligand>
        <name>FAD</name>
        <dbReference type="ChEBI" id="CHEBI:57692"/>
    </ligand>
</feature>
<dbReference type="PANTHER" id="PTHR43563">
    <property type="entry name" value="AMINE OXIDASE"/>
    <property type="match status" value="1"/>
</dbReference>
<dbReference type="Gene3D" id="3.50.50.60">
    <property type="entry name" value="FAD/NAD(P)-binding domain"/>
    <property type="match status" value="1"/>
</dbReference>
<dbReference type="AlphaFoldDB" id="A0AAX3Y5M3"/>
<keyword evidence="8" id="KW-1185">Reference proteome</keyword>
<keyword evidence="3 7" id="KW-0560">Oxidoreductase</keyword>
<name>A0AAX3Y5M3_RHOOP</name>
<evidence type="ECO:0000313" key="6">
    <source>
        <dbReference type="EMBL" id="MCZ4590008.1"/>
    </source>
</evidence>
<dbReference type="Gene3D" id="3.90.660.10">
    <property type="match status" value="1"/>
</dbReference>
<evidence type="ECO:0000256" key="4">
    <source>
        <dbReference type="PIRSR" id="PIRSR601613-1"/>
    </source>
</evidence>
<feature type="binding site" evidence="4">
    <location>
        <position position="327"/>
    </location>
    <ligand>
        <name>substrate</name>
    </ligand>
</feature>
<reference evidence="7" key="2">
    <citation type="submission" date="2023-07" db="EMBL/GenBank/DDBJ databases">
        <title>Genomic analysis of Rhodococcus opacus VOC-14 with glycol ethers degradation activity.</title>
        <authorList>
            <person name="Narkevich D.A."/>
            <person name="Hlushen A.M."/>
            <person name="Akhremchuk A.E."/>
            <person name="Sikolenko M.A."/>
            <person name="Valentovich L.N."/>
        </authorList>
    </citation>
    <scope>NUCLEOTIDE SEQUENCE</scope>
    <source>
        <strain evidence="7">VOC-14</strain>
    </source>
</reference>
<dbReference type="EMBL" id="CP130953">
    <property type="protein sequence ID" value="WLF44533.1"/>
    <property type="molecule type" value="Genomic_DNA"/>
</dbReference>
<gene>
    <name evidence="6" type="ORF">O4328_41350</name>
    <name evidence="7" type="ORF">Q5707_21500</name>
</gene>
<feature type="binding site" evidence="4">
    <location>
        <position position="227"/>
    </location>
    <ligand>
        <name>FAD</name>
        <dbReference type="ChEBI" id="CHEBI:57692"/>
    </ligand>
</feature>
<organism evidence="7 9">
    <name type="scientific">Rhodococcus opacus</name>
    <name type="common">Nocardia opaca</name>
    <dbReference type="NCBI Taxonomy" id="37919"/>
    <lineage>
        <taxon>Bacteria</taxon>
        <taxon>Bacillati</taxon>
        <taxon>Actinomycetota</taxon>
        <taxon>Actinomycetes</taxon>
        <taxon>Mycobacteriales</taxon>
        <taxon>Nocardiaceae</taxon>
        <taxon>Rhodococcus</taxon>
    </lineage>
</organism>
<dbReference type="EMBL" id="JAPWIS010000039">
    <property type="protein sequence ID" value="MCZ4590008.1"/>
    <property type="molecule type" value="Genomic_DNA"/>
</dbReference>
<protein>
    <submittedName>
        <fullName evidence="7">NAD(P)/FAD-dependent oxidoreductase</fullName>
        <ecNumber evidence="7">1.-.-.-</ecNumber>
    </submittedName>
</protein>
<proteinExistence type="inferred from homology"/>
<feature type="domain" description="Amine oxidase" evidence="5">
    <location>
        <begin position="14"/>
        <end position="422"/>
    </location>
</feature>
<evidence type="ECO:0000256" key="3">
    <source>
        <dbReference type="ARBA" id="ARBA00023002"/>
    </source>
</evidence>
<accession>A0AAX3Y5M3</accession>
<dbReference type="EC" id="1.-.-.-" evidence="7"/>
<dbReference type="Proteomes" id="UP001231166">
    <property type="component" value="Chromosome"/>
</dbReference>
<comment type="cofactor">
    <cofactor evidence="1">
        <name>FAD</name>
        <dbReference type="ChEBI" id="CHEBI:57692"/>
    </cofactor>
</comment>
<dbReference type="Gene3D" id="1.10.405.10">
    <property type="entry name" value="Guanine Nucleotide Dissociation Inhibitor, domain 1"/>
    <property type="match status" value="1"/>
</dbReference>
<evidence type="ECO:0000313" key="7">
    <source>
        <dbReference type="EMBL" id="WLF44533.1"/>
    </source>
</evidence>
<dbReference type="InterPro" id="IPR002937">
    <property type="entry name" value="Amino_oxidase"/>
</dbReference>
<sequence length="428" mass="46351">MSIQYDVAVVGGGFAGLVAAREASQLGRSVVVIEASERLGGRTWTEDRLGTRIELGGTDVHWLQPHVWAELSRYDLAIEEFTPPERLLYLDDGQVREGSEDFVFGLMDKGMSALAEVARTAYERPHDPRYSNAAFDFDKLTLGEFLDGVEMTTLEREMTSSFWAAACQAPLDKAGITIALRWLALAGWDWRVMLDVISRYKIIGGTGRLVEGIVSDTPAEFLMNTAVTSIAENDSRVDIGLADGSTVTARAVVCAVPVNVLSDIEFDPAFPHIDRVAASGQISGGQKVVCRIKGDRTPYMAFAPEGHPFVLMQYDRPIDGDHIAVVFGSDATAVNGSSVTDVQQVLRTWLPDVEVLDVATHNWTVDSLYRGTWAVPAPGQLREQLDALESRNGRVLLAGADIASGSFALIDGAIHTGLRAGRDAAAID</sequence>
<dbReference type="GO" id="GO:0016491">
    <property type="term" value="F:oxidoreductase activity"/>
    <property type="evidence" value="ECO:0007669"/>
    <property type="project" value="UniProtKB-KW"/>
</dbReference>
<reference evidence="6" key="1">
    <citation type="submission" date="2022-12" db="EMBL/GenBank/DDBJ databases">
        <authorList>
            <person name="Krivoruchko A.V."/>
            <person name="Elkin A."/>
        </authorList>
    </citation>
    <scope>NUCLEOTIDE SEQUENCE</scope>
    <source>
        <strain evidence="6">IEGM 249</strain>
    </source>
</reference>
<dbReference type="InterPro" id="IPR001613">
    <property type="entry name" value="Flavin_amine_oxidase"/>
</dbReference>
<evidence type="ECO:0000256" key="2">
    <source>
        <dbReference type="ARBA" id="ARBA00005995"/>
    </source>
</evidence>